<organism evidence="1 2">
    <name type="scientific">Pleurodeles waltl</name>
    <name type="common">Iberian ribbed newt</name>
    <dbReference type="NCBI Taxonomy" id="8319"/>
    <lineage>
        <taxon>Eukaryota</taxon>
        <taxon>Metazoa</taxon>
        <taxon>Chordata</taxon>
        <taxon>Craniata</taxon>
        <taxon>Vertebrata</taxon>
        <taxon>Euteleostomi</taxon>
        <taxon>Amphibia</taxon>
        <taxon>Batrachia</taxon>
        <taxon>Caudata</taxon>
        <taxon>Salamandroidea</taxon>
        <taxon>Salamandridae</taxon>
        <taxon>Pleurodelinae</taxon>
        <taxon>Pleurodeles</taxon>
    </lineage>
</organism>
<gene>
    <name evidence="1" type="ORF">NDU88_006061</name>
</gene>
<dbReference type="AlphaFoldDB" id="A0AAV7SNI4"/>
<proteinExistence type="predicted"/>
<protein>
    <submittedName>
        <fullName evidence="1">Uncharacterized protein</fullName>
    </submittedName>
</protein>
<reference evidence="1" key="1">
    <citation type="journal article" date="2022" name="bioRxiv">
        <title>Sequencing and chromosome-scale assembly of the giantPleurodeles waltlgenome.</title>
        <authorList>
            <person name="Brown T."/>
            <person name="Elewa A."/>
            <person name="Iarovenko S."/>
            <person name="Subramanian E."/>
            <person name="Araus A.J."/>
            <person name="Petzold A."/>
            <person name="Susuki M."/>
            <person name="Suzuki K.-i.T."/>
            <person name="Hayashi T."/>
            <person name="Toyoda A."/>
            <person name="Oliveira C."/>
            <person name="Osipova E."/>
            <person name="Leigh N.D."/>
            <person name="Simon A."/>
            <person name="Yun M.H."/>
        </authorList>
    </citation>
    <scope>NUCLEOTIDE SEQUENCE</scope>
    <source>
        <strain evidence="1">20211129_DDA</strain>
        <tissue evidence="1">Liver</tissue>
    </source>
</reference>
<dbReference type="EMBL" id="JANPWB010000008">
    <property type="protein sequence ID" value="KAJ1165642.1"/>
    <property type="molecule type" value="Genomic_DNA"/>
</dbReference>
<sequence>MFDHFSVARLSHCVTSGPRKNYQTFTARHSGAARCRLIHGPAPVRGPGFGEHCSRECEKQANTQALLVERRAALEEVNISLHAASSCLASWCGAAGGFCATSEMPKTVCTTKRLGVGWWQRHKGSSYAGRCLRDIERITEGPETGWFQTQNDVVKSLAITQKRLSGRLIRMKIQQRVLDSWKLQL</sequence>
<evidence type="ECO:0000313" key="2">
    <source>
        <dbReference type="Proteomes" id="UP001066276"/>
    </source>
</evidence>
<keyword evidence="2" id="KW-1185">Reference proteome</keyword>
<accession>A0AAV7SNI4</accession>
<comment type="caution">
    <text evidence="1">The sequence shown here is derived from an EMBL/GenBank/DDBJ whole genome shotgun (WGS) entry which is preliminary data.</text>
</comment>
<name>A0AAV7SNI4_PLEWA</name>
<dbReference type="Proteomes" id="UP001066276">
    <property type="component" value="Chromosome 4_2"/>
</dbReference>
<evidence type="ECO:0000313" key="1">
    <source>
        <dbReference type="EMBL" id="KAJ1165642.1"/>
    </source>
</evidence>